<accession>A0A8S1GTB5</accession>
<dbReference type="PROSITE" id="PS00626">
    <property type="entry name" value="RCC1_2"/>
    <property type="match status" value="2"/>
</dbReference>
<dbReference type="EMBL" id="CAJGYM010000004">
    <property type="protein sequence ID" value="CAD6186224.1"/>
    <property type="molecule type" value="Genomic_DNA"/>
</dbReference>
<dbReference type="SUPFAM" id="SSF56204">
    <property type="entry name" value="Hect, E3 ligase catalytic domain"/>
    <property type="match status" value="1"/>
</dbReference>
<evidence type="ECO:0000259" key="8">
    <source>
        <dbReference type="PROSITE" id="PS50237"/>
    </source>
</evidence>
<feature type="repeat" description="RCC1" evidence="7">
    <location>
        <begin position="20"/>
        <end position="76"/>
    </location>
</feature>
<dbReference type="InterPro" id="IPR009091">
    <property type="entry name" value="RCC1/BLIP-II"/>
</dbReference>
<dbReference type="GO" id="GO:0004842">
    <property type="term" value="F:ubiquitin-protein transferase activity"/>
    <property type="evidence" value="ECO:0007669"/>
    <property type="project" value="InterPro"/>
</dbReference>
<dbReference type="InterPro" id="IPR000408">
    <property type="entry name" value="Reg_chr_condens"/>
</dbReference>
<keyword evidence="2" id="KW-0963">Cytoplasm</keyword>
<evidence type="ECO:0000313" key="9">
    <source>
        <dbReference type="EMBL" id="CAD6186224.1"/>
    </source>
</evidence>
<dbReference type="InterPro" id="IPR035983">
    <property type="entry name" value="Hect_E3_ubiquitin_ligase"/>
</dbReference>
<reference evidence="9" key="1">
    <citation type="submission" date="2020-10" db="EMBL/GenBank/DDBJ databases">
        <authorList>
            <person name="Kikuchi T."/>
        </authorList>
    </citation>
    <scope>NUCLEOTIDE SEQUENCE</scope>
    <source>
        <strain evidence="9">NKZ352</strain>
    </source>
</reference>
<dbReference type="Gene3D" id="3.30.2410.10">
    <property type="entry name" value="Hect, E3 ligase catalytic domain"/>
    <property type="match status" value="1"/>
</dbReference>
<dbReference type="FunFam" id="3.30.2160.10:FF:000004">
    <property type="entry name" value="probable E3 ubiquitin-protein ligase HERC4 isoform X1"/>
    <property type="match status" value="1"/>
</dbReference>
<dbReference type="PROSITE" id="PS50012">
    <property type="entry name" value="RCC1_3"/>
    <property type="match status" value="7"/>
</dbReference>
<dbReference type="InterPro" id="IPR058923">
    <property type="entry name" value="RCC1-like_dom"/>
</dbReference>
<dbReference type="OrthoDB" id="16281at2759"/>
<feature type="repeat" description="RCC1" evidence="7">
    <location>
        <begin position="278"/>
        <end position="330"/>
    </location>
</feature>
<keyword evidence="3" id="KW-0808">Transferase</keyword>
<evidence type="ECO:0000256" key="5">
    <source>
        <dbReference type="ARBA" id="ARBA00022786"/>
    </source>
</evidence>
<dbReference type="Pfam" id="PF00632">
    <property type="entry name" value="HECT"/>
    <property type="match status" value="1"/>
</dbReference>
<dbReference type="Gene3D" id="3.30.2160.10">
    <property type="entry name" value="Hect, E3 ligase catalytic domain"/>
    <property type="match status" value="1"/>
</dbReference>
<dbReference type="SMART" id="SM00119">
    <property type="entry name" value="HECTc"/>
    <property type="match status" value="1"/>
</dbReference>
<protein>
    <recommendedName>
        <fullName evidence="8">HECT domain-containing protein</fullName>
    </recommendedName>
</protein>
<evidence type="ECO:0000256" key="1">
    <source>
        <dbReference type="ARBA" id="ARBA00004496"/>
    </source>
</evidence>
<name>A0A8S1GTB5_9PELO</name>
<dbReference type="PRINTS" id="PR00633">
    <property type="entry name" value="RCCNDNSATION"/>
</dbReference>
<sequence>MASSSTSPHMGWLRMKKIKREILGCGLATDGQLGGRFSDSTVTLPEQIIAAPSDANGTSVRGVACGEKHTVFLADDGKMWSVGSNEDGQLGRGNRNQGSFSIYPVALTSGVAIVQIAAGRAHSLAVGEDGRLFAWGCNRHGQLAFPSDVTCQEAPKRIPTINEVIQVATGPDHCIALLDSGRVFVWGEQFDGKCLHQPLEVEDLVGIPIVRVAAGGRHCVAISASGAVYTWGHNDSGQLGVGDFLPRGRPVCVEQLNGMKVVEVSCGDQHTVLLTHSGRIFVFGSDYFGQCGCGKKVEKRPNPVVVDELMGSYATRICTGRCHTLALVQGSPYFFGMNSSGQLGNGTLNSVGRPRKMDELDHVEAIFAGWDQTFFLRAVHSENHVPGPNLPLKVPQFLNKEKVAELLNQSAAKKLQLIGLIESVFSSLSCLNGSFMWANERRFSVGDRNPGLDLDQVMDTFNLLAESSSSQQFSGLIVEMLDMSLFNGVNFSKLKSPESIRWVLILPWLSAFTNNVTPATIKTLHLPFSKTVFSLLDSHVQTLLNWWSKLPLRHFNRIVSCFLTAVRTIVVAKGGITECFYYLRLLEMLNKINQRFHIIPLESFYINELSELCNLKDDYCQWVVDQIQTKGQNSQRFWSNCPFLLNAQAKMELLRVEALLMQQMSVQNSRAIIFGTMVYHEMPILELIVRRESIVSDTMNRMNSLSTSDLQKPLKIKIVGEEADDAGGVKKEFFMIVMQKILQPEYGMFVEDPDSHLVWFSGFAPPICEHEQFHQLGRLCGLAVYNRVLVAFPFPLALYKTILEQPLTIDDLCELSPVEGKSLQSLLDYEGSDFEETFGLNFTIAFTTLGATEVVDLKPGGANIPVTLNNRAQYVDLYVQHRLALGKENEIKTQYGHFKRGFLDAIHSRILSFFQPRELMEMVVGSENYDWTEFRKIVKYKGEYNAEHPTILAFWEAFFQLTLEERKKFLQFVSGTTRLPVAGMSAFEMGIQPTSEKALPVAHTCFNLLDLPKIDDVEELLRRLRISIEHTQGFTLV</sequence>
<dbReference type="Proteomes" id="UP000835052">
    <property type="component" value="Unassembled WGS sequence"/>
</dbReference>
<evidence type="ECO:0000256" key="3">
    <source>
        <dbReference type="ARBA" id="ARBA00022679"/>
    </source>
</evidence>
<feature type="active site" description="Glycyl thioester intermediate" evidence="6">
    <location>
        <position position="1005"/>
    </location>
</feature>
<dbReference type="PANTHER" id="PTHR45622">
    <property type="entry name" value="UBIQUITIN-PROTEIN LIGASE E3A-RELATED"/>
    <property type="match status" value="1"/>
</dbReference>
<evidence type="ECO:0000256" key="4">
    <source>
        <dbReference type="ARBA" id="ARBA00022737"/>
    </source>
</evidence>
<dbReference type="PANTHER" id="PTHR45622:SF76">
    <property type="entry name" value="HECT AND RLD DOMAIN CONTAINING E3 UBIQUITIN LIGASE 4, ISOFORM C"/>
    <property type="match status" value="1"/>
</dbReference>
<evidence type="ECO:0000256" key="7">
    <source>
        <dbReference type="PROSITE-ProRule" id="PRU00235"/>
    </source>
</evidence>
<dbReference type="CDD" id="cd00078">
    <property type="entry name" value="HECTc"/>
    <property type="match status" value="1"/>
</dbReference>
<comment type="subcellular location">
    <subcellularLocation>
        <location evidence="1">Cytoplasm</location>
    </subcellularLocation>
</comment>
<feature type="repeat" description="RCC1" evidence="7">
    <location>
        <begin position="181"/>
        <end position="225"/>
    </location>
</feature>
<dbReference type="PROSITE" id="PS50237">
    <property type="entry name" value="HECT"/>
    <property type="match status" value="1"/>
</dbReference>
<dbReference type="InterPro" id="IPR051709">
    <property type="entry name" value="Ub-ligase/GTPase-reg"/>
</dbReference>
<organism evidence="9 10">
    <name type="scientific">Caenorhabditis auriculariae</name>
    <dbReference type="NCBI Taxonomy" id="2777116"/>
    <lineage>
        <taxon>Eukaryota</taxon>
        <taxon>Metazoa</taxon>
        <taxon>Ecdysozoa</taxon>
        <taxon>Nematoda</taxon>
        <taxon>Chromadorea</taxon>
        <taxon>Rhabditida</taxon>
        <taxon>Rhabditina</taxon>
        <taxon>Rhabditomorpha</taxon>
        <taxon>Rhabditoidea</taxon>
        <taxon>Rhabditidae</taxon>
        <taxon>Peloderinae</taxon>
        <taxon>Caenorhabditis</taxon>
    </lineage>
</organism>
<proteinExistence type="predicted"/>
<dbReference type="Gene3D" id="2.130.10.30">
    <property type="entry name" value="Regulator of chromosome condensation 1/beta-lactamase-inhibitor protein II"/>
    <property type="match status" value="2"/>
</dbReference>
<dbReference type="Pfam" id="PF25390">
    <property type="entry name" value="WD40_RLD"/>
    <property type="match status" value="1"/>
</dbReference>
<dbReference type="GO" id="GO:0005737">
    <property type="term" value="C:cytoplasm"/>
    <property type="evidence" value="ECO:0007669"/>
    <property type="project" value="UniProtKB-SubCell"/>
</dbReference>
<feature type="repeat" description="RCC1" evidence="7">
    <location>
        <begin position="130"/>
        <end position="180"/>
    </location>
</feature>
<evidence type="ECO:0000313" key="10">
    <source>
        <dbReference type="Proteomes" id="UP000835052"/>
    </source>
</evidence>
<evidence type="ECO:0000256" key="2">
    <source>
        <dbReference type="ARBA" id="ARBA00022490"/>
    </source>
</evidence>
<dbReference type="InterPro" id="IPR000569">
    <property type="entry name" value="HECT_dom"/>
</dbReference>
<comment type="caution">
    <text evidence="9">The sequence shown here is derived from an EMBL/GenBank/DDBJ whole genome shotgun (WGS) entry which is preliminary data.</text>
</comment>
<evidence type="ECO:0000256" key="6">
    <source>
        <dbReference type="PROSITE-ProRule" id="PRU00104"/>
    </source>
</evidence>
<feature type="domain" description="HECT" evidence="8">
    <location>
        <begin position="706"/>
        <end position="1037"/>
    </location>
</feature>
<dbReference type="SUPFAM" id="SSF50985">
    <property type="entry name" value="RCC1/BLIP-II"/>
    <property type="match status" value="1"/>
</dbReference>
<dbReference type="FunFam" id="3.30.2410.10:FF:000003">
    <property type="entry name" value="probable E3 ubiquitin-protein ligase HERC4 isoform X1"/>
    <property type="match status" value="1"/>
</dbReference>
<keyword evidence="10" id="KW-1185">Reference proteome</keyword>
<keyword evidence="5 6" id="KW-0833">Ubl conjugation pathway</keyword>
<dbReference type="AlphaFoldDB" id="A0A8S1GTB5"/>
<dbReference type="Gene3D" id="3.90.1750.10">
    <property type="entry name" value="Hect, E3 ligase catalytic domains"/>
    <property type="match status" value="1"/>
</dbReference>
<gene>
    <name evidence="9" type="ORF">CAUJ_LOCUS2143</name>
</gene>
<feature type="repeat" description="RCC1" evidence="7">
    <location>
        <begin position="226"/>
        <end position="277"/>
    </location>
</feature>
<feature type="repeat" description="RCC1" evidence="7">
    <location>
        <begin position="77"/>
        <end position="129"/>
    </location>
</feature>
<keyword evidence="4" id="KW-0677">Repeat</keyword>
<feature type="repeat" description="RCC1" evidence="7">
    <location>
        <begin position="330"/>
        <end position="379"/>
    </location>
</feature>